<feature type="region of interest" description="Disordered" evidence="3">
    <location>
        <begin position="121"/>
        <end position="175"/>
    </location>
</feature>
<evidence type="ECO:0000313" key="6">
    <source>
        <dbReference type="RefSeq" id="XP_010924289.1"/>
    </source>
</evidence>
<proteinExistence type="predicted"/>
<keyword evidence="5" id="KW-1185">Reference proteome</keyword>
<dbReference type="Gene3D" id="1.10.287.110">
    <property type="entry name" value="DnaJ domain"/>
    <property type="match status" value="1"/>
</dbReference>
<feature type="coiled-coil region" evidence="2">
    <location>
        <begin position="1261"/>
        <end position="1300"/>
    </location>
</feature>
<feature type="region of interest" description="Disordered" evidence="3">
    <location>
        <begin position="702"/>
        <end position="725"/>
    </location>
</feature>
<feature type="compositionally biased region" description="Basic and acidic residues" evidence="3">
    <location>
        <begin position="661"/>
        <end position="672"/>
    </location>
</feature>
<feature type="coiled-coil region" evidence="2">
    <location>
        <begin position="399"/>
        <end position="430"/>
    </location>
</feature>
<feature type="coiled-coil region" evidence="2">
    <location>
        <begin position="1127"/>
        <end position="1207"/>
    </location>
</feature>
<evidence type="ECO:0000256" key="1">
    <source>
        <dbReference type="ARBA" id="ARBA00023054"/>
    </source>
</evidence>
<evidence type="ECO:0000256" key="2">
    <source>
        <dbReference type="SAM" id="Coils"/>
    </source>
</evidence>
<dbReference type="GeneID" id="105047179"/>
<feature type="compositionally biased region" description="Basic and acidic residues" evidence="3">
    <location>
        <begin position="1019"/>
        <end position="1036"/>
    </location>
</feature>
<dbReference type="GO" id="GO:0072318">
    <property type="term" value="P:clathrin coat disassembly"/>
    <property type="evidence" value="ECO:0007669"/>
    <property type="project" value="TreeGrafter"/>
</dbReference>
<keyword evidence="1 2" id="KW-0175">Coiled coil</keyword>
<evidence type="ECO:0000313" key="5">
    <source>
        <dbReference type="Proteomes" id="UP000504607"/>
    </source>
</evidence>
<organism evidence="5 6">
    <name type="scientific">Elaeis guineensis var. tenera</name>
    <name type="common">Oil palm</name>
    <dbReference type="NCBI Taxonomy" id="51953"/>
    <lineage>
        <taxon>Eukaryota</taxon>
        <taxon>Viridiplantae</taxon>
        <taxon>Streptophyta</taxon>
        <taxon>Embryophyta</taxon>
        <taxon>Tracheophyta</taxon>
        <taxon>Spermatophyta</taxon>
        <taxon>Magnoliopsida</taxon>
        <taxon>Liliopsida</taxon>
        <taxon>Arecaceae</taxon>
        <taxon>Arecoideae</taxon>
        <taxon>Cocoseae</taxon>
        <taxon>Elaeidinae</taxon>
        <taxon>Elaeis</taxon>
    </lineage>
</organism>
<dbReference type="Proteomes" id="UP000504607">
    <property type="component" value="Chromosome 6"/>
</dbReference>
<sequence length="1400" mass="156574">MEELPASRIGGTATSKKAARAASKKAAAAAKSAYDDVFGGPPRYAVPFAARLDDYSEIFGGLAGSCFIPVLDLPPTMDGLDDAPVDAWRSGFDYAEIFRGFDGGEFVVSYQELFAEPNKEEVSFSDERGQRRTGFGPQMTEVSKFPPKHPKGDNVACTEEDQFSSNSNHPDDGLKQLKVLYNKTSRGNIEDAISGRTHVTQLHAVPGFAVVVDGCNPLENNVSNNPPDMVNGELADLDQGKKVPPTSSADNTKSTGSDLKADQKLHATKFSASQSGHAKAKHHSCSSSNQSTCTVDVSSADALYVSVSDISLQTQPLQVPPPSRPPPKLFNKQGLCSIETYANARTDLDEVKLCKPIASHQTRYGVASSKDHAHQESVKGSSPFFDAEVDASSAAAASAAAMKEAMELAQGRLKSAKESMERKRDNLQSRRLGHYDVVKCNGRKGDHSTQEVESFNEERTRKTLVKQGKKIDGIASEERHEVISETKKTLDYEEKEGHVLSAEEDQRSIQGNSFKFSEVSHKLEKNSGKWKTDKEFYELINDEKNDKMVREVFDQNIIVKNTKKTAMISEDKENVNKDAGQAYECKGIGKLREGAGNSERAENTMKLKDGNIACREEEIKEVPDMIPEACVHEESANILEDDQDPDEEENENLRKIQKASVHGEDVKKRFTSDEAPACEESEKTLKPLDDACKLEENYASGNEKRKLEAANEACESEDNEEKFGTTDVTCVPSEHEDNLNVDSRTGIRDEIEKEIKVPHGSCMWEGDNLEAPQAASQCENSGKERIKGNVECYHAENEHRSEDTWVLHELEESKRVNVTQEACLQVKDELKLKVNPEADELEGDLKEQKTAIGAMEHGEQEKKTGSAKEACCQDFNEMKMVDAQLEFVQKDKQQEGDQAPLQLGNEQTVFVSDHGEERSKDVKEFHVASDIIEEVKKLNGIREIFQRAAGRVMEDVWQASLLAKNGEIPNSAQDDMESSALASDRTTEDVRQASLLAKNGEIPNSAQDDMESSALASDRTTEDVRQAEKLAEKDKMPSSAPDAMESSALASDRTANNLHRTEGRKNERRIERETDQVKEQARNFKEQKEREREREKDRFAVERATHEAQERTFAEARERAERIAVERVIAEARLRALAEAREKAENASREAQERSLAEKALREARLRVERAAMERATAEARERAVERALAEKAASEARERMERFNATSRNKMRKDNVAEDHFKTRDKDMQDVAHSAQFQRSSSGSCQIYSDFNGQGEGESNLRYKARLERHQRTVERAAKALAEKNRRDLLSQREQAERHRLAEYLDAEVKRWSNGKEGNLRALLSTLQYILGPESGWQPIPLTDILTAPAVKKAYRKATLCVHPDKLQQRGASIQQKYVCEKVFDLLKEAWNRFNSEER</sequence>
<feature type="domain" description="J" evidence="4">
    <location>
        <begin position="1336"/>
        <end position="1400"/>
    </location>
</feature>
<feature type="compositionally biased region" description="Basic and acidic residues" evidence="3">
    <location>
        <begin position="1059"/>
        <end position="1115"/>
    </location>
</feature>
<dbReference type="PANTHER" id="PTHR23172">
    <property type="entry name" value="AUXILIN/CYCLIN G-ASSOCIATED KINASE-RELATED"/>
    <property type="match status" value="1"/>
</dbReference>
<reference evidence="6" key="1">
    <citation type="submission" date="2025-08" db="UniProtKB">
        <authorList>
            <consortium name="RefSeq"/>
        </authorList>
    </citation>
    <scope>IDENTIFICATION</scope>
</reference>
<dbReference type="InterPro" id="IPR036869">
    <property type="entry name" value="J_dom_sf"/>
</dbReference>
<gene>
    <name evidence="6" type="primary">LOC105047179</name>
</gene>
<accession>A0A6I9RCB4</accession>
<feature type="region of interest" description="Disordered" evidence="3">
    <location>
        <begin position="660"/>
        <end position="683"/>
    </location>
</feature>
<dbReference type="SUPFAM" id="SSF46565">
    <property type="entry name" value="Chaperone J-domain"/>
    <property type="match status" value="1"/>
</dbReference>
<dbReference type="GO" id="GO:0030276">
    <property type="term" value="F:clathrin binding"/>
    <property type="evidence" value="ECO:0007669"/>
    <property type="project" value="TreeGrafter"/>
</dbReference>
<feature type="compositionally biased region" description="Polar residues" evidence="3">
    <location>
        <begin position="245"/>
        <end position="257"/>
    </location>
</feature>
<dbReference type="FunFam" id="1.10.287.110:FF:000009">
    <property type="entry name" value="Auxilin-related protein 1"/>
    <property type="match status" value="1"/>
</dbReference>
<evidence type="ECO:0000256" key="3">
    <source>
        <dbReference type="SAM" id="MobiDB-lite"/>
    </source>
</evidence>
<dbReference type="InterPro" id="IPR001623">
    <property type="entry name" value="DnaJ_domain"/>
</dbReference>
<dbReference type="PANTHER" id="PTHR23172:SF87">
    <property type="entry name" value="CHAPERONE DNAJ-DOMAIN SUPERFAMILY PROTEIN"/>
    <property type="match status" value="1"/>
</dbReference>
<dbReference type="RefSeq" id="XP_010924289.1">
    <property type="nucleotide sequence ID" value="XM_010925987.3"/>
</dbReference>
<name>A0A6I9RCB4_ELAGV</name>
<dbReference type="PROSITE" id="PS50076">
    <property type="entry name" value="DNAJ_2"/>
    <property type="match status" value="1"/>
</dbReference>
<evidence type="ECO:0000259" key="4">
    <source>
        <dbReference type="PROSITE" id="PS50076"/>
    </source>
</evidence>
<dbReference type="GO" id="GO:0005783">
    <property type="term" value="C:endoplasmic reticulum"/>
    <property type="evidence" value="ECO:0007669"/>
    <property type="project" value="UniProtKB-ARBA"/>
</dbReference>
<feature type="compositionally biased region" description="Basic and acidic residues" evidence="3">
    <location>
        <begin position="121"/>
        <end position="130"/>
    </location>
</feature>
<feature type="region of interest" description="Disordered" evidence="3">
    <location>
        <begin position="219"/>
        <end position="258"/>
    </location>
</feature>
<dbReference type="GO" id="GO:0031982">
    <property type="term" value="C:vesicle"/>
    <property type="evidence" value="ECO:0007669"/>
    <property type="project" value="TreeGrafter"/>
</dbReference>
<feature type="region of interest" description="Disordered" evidence="3">
    <location>
        <begin position="270"/>
        <end position="291"/>
    </location>
</feature>
<protein>
    <submittedName>
        <fullName evidence="6">Auxilin-like protein 1 isoform X2</fullName>
    </submittedName>
</protein>
<feature type="region of interest" description="Disordered" evidence="3">
    <location>
        <begin position="968"/>
        <end position="1115"/>
    </location>
</feature>
<dbReference type="OrthoDB" id="1717591at2759"/>
<dbReference type="GO" id="GO:0072583">
    <property type="term" value="P:clathrin-dependent endocytosis"/>
    <property type="evidence" value="ECO:0007669"/>
    <property type="project" value="TreeGrafter"/>
</dbReference>